<dbReference type="Pfam" id="PF11160">
    <property type="entry name" value="Hva1_TUDOR"/>
    <property type="match status" value="1"/>
</dbReference>
<accession>A0ABT0AC37</accession>
<keyword evidence="3" id="KW-1185">Reference proteome</keyword>
<dbReference type="InterPro" id="IPR021331">
    <property type="entry name" value="Hva1_TUDOR"/>
</dbReference>
<gene>
    <name evidence="2" type="ORF">MTR65_08745</name>
</gene>
<dbReference type="EMBL" id="JALHAT010000012">
    <property type="protein sequence ID" value="MCJ1960765.1"/>
    <property type="molecule type" value="Genomic_DNA"/>
</dbReference>
<comment type="caution">
    <text evidence="2">The sequence shown here is derived from an EMBL/GenBank/DDBJ whole genome shotgun (WGS) entry which is preliminary data.</text>
</comment>
<protein>
    <submittedName>
        <fullName evidence="2">DUF2945 domain-containing protein</fullName>
    </submittedName>
</protein>
<feature type="domain" description="Hypervirulence associated protein TUDOR" evidence="1">
    <location>
        <begin position="8"/>
        <end position="69"/>
    </location>
</feature>
<evidence type="ECO:0000313" key="2">
    <source>
        <dbReference type="EMBL" id="MCJ1960765.1"/>
    </source>
</evidence>
<sequence>MANDFDKGTCVRWNWGDGSASGTVTERFESRVTRTIKGSEIVRNASADNPAYLIEQDDGAQVLKSASELEKA</sequence>
<evidence type="ECO:0000259" key="1">
    <source>
        <dbReference type="Pfam" id="PF11160"/>
    </source>
</evidence>
<dbReference type="Proteomes" id="UP001162802">
    <property type="component" value="Unassembled WGS sequence"/>
</dbReference>
<reference evidence="2" key="1">
    <citation type="submission" date="2022-03" db="EMBL/GenBank/DDBJ databases">
        <title>Identification of a novel bacterium isolated from mangrove sediments.</title>
        <authorList>
            <person name="Pan X."/>
        </authorList>
    </citation>
    <scope>NUCLEOTIDE SEQUENCE</scope>
    <source>
        <strain evidence="2">B2637</strain>
    </source>
</reference>
<evidence type="ECO:0000313" key="3">
    <source>
        <dbReference type="Proteomes" id="UP001162802"/>
    </source>
</evidence>
<proteinExistence type="predicted"/>
<organism evidence="2 3">
    <name type="scientific">Novosphingobium mangrovi</name>
    <name type="common">ex Hu et al. 2023</name>
    <dbReference type="NCBI Taxonomy" id="2930094"/>
    <lineage>
        <taxon>Bacteria</taxon>
        <taxon>Pseudomonadati</taxon>
        <taxon>Pseudomonadota</taxon>
        <taxon>Alphaproteobacteria</taxon>
        <taxon>Sphingomonadales</taxon>
        <taxon>Sphingomonadaceae</taxon>
        <taxon>Novosphingobium</taxon>
    </lineage>
</organism>
<name>A0ABT0AC37_9SPHN</name>
<dbReference type="RefSeq" id="WP_243799210.1">
    <property type="nucleotide sequence ID" value="NZ_JALHAT010000012.1"/>
</dbReference>